<protein>
    <submittedName>
        <fullName evidence="2">Uncharacterized protein</fullName>
    </submittedName>
</protein>
<dbReference type="PATRIC" id="fig|266835.9.peg.3447"/>
<proteinExistence type="predicted"/>
<sequence>MTVKNSISLLLGAVVVLSVCQSSQAGAKRDPKVDMNECIASARTSNLTFKHDMASFMGVSQERMPALFCQRLADGIRTGRISYSDINNLQLDQPTEIWMVLKGKPKRAAPTHSQAPRSPNFRNCSGIDGAFQVPASQRCPASGYAHY</sequence>
<feature type="chain" id="PRO_5009827164" evidence="1">
    <location>
        <begin position="28"/>
        <end position="147"/>
    </location>
</feature>
<evidence type="ECO:0000313" key="2">
    <source>
        <dbReference type="EMBL" id="OBP82903.1"/>
    </source>
</evidence>
<name>A0A1A5IUM4_RHILI</name>
<dbReference type="OrthoDB" id="8086835at2"/>
<accession>A0A1A5IUM4</accession>
<keyword evidence="1" id="KW-0732">Signal</keyword>
<comment type="caution">
    <text evidence="2">The sequence shown here is derived from an EMBL/GenBank/DDBJ whole genome shotgun (WGS) entry which is preliminary data.</text>
</comment>
<dbReference type="EMBL" id="LZTJ01000001">
    <property type="protein sequence ID" value="OBP82903.1"/>
    <property type="molecule type" value="Genomic_DNA"/>
</dbReference>
<gene>
    <name evidence="2" type="ORF">BAE39_05105</name>
</gene>
<dbReference type="AlphaFoldDB" id="A0A1A5IUM4"/>
<reference evidence="3" key="1">
    <citation type="submission" date="2016-06" db="EMBL/GenBank/DDBJ databases">
        <title>NZP2037 Pacbio-Illumina hybrid assembly.</title>
        <authorList>
            <person name="Ramsay J.P."/>
        </authorList>
    </citation>
    <scope>NUCLEOTIDE SEQUENCE [LARGE SCALE GENOMIC DNA]</scope>
    <source>
        <strain evidence="3">R7ANS::ICEMlSym2042</strain>
    </source>
</reference>
<evidence type="ECO:0000256" key="1">
    <source>
        <dbReference type="SAM" id="SignalP"/>
    </source>
</evidence>
<organism evidence="2 3">
    <name type="scientific">Rhizobium loti</name>
    <name type="common">Mesorhizobium loti</name>
    <dbReference type="NCBI Taxonomy" id="381"/>
    <lineage>
        <taxon>Bacteria</taxon>
        <taxon>Pseudomonadati</taxon>
        <taxon>Pseudomonadota</taxon>
        <taxon>Alphaproteobacteria</taxon>
        <taxon>Hyphomicrobiales</taxon>
        <taxon>Phyllobacteriaceae</taxon>
        <taxon>Mesorhizobium</taxon>
    </lineage>
</organism>
<dbReference type="Proteomes" id="UP000093748">
    <property type="component" value="Unassembled WGS sequence"/>
</dbReference>
<evidence type="ECO:0000313" key="3">
    <source>
        <dbReference type="Proteomes" id="UP000093748"/>
    </source>
</evidence>
<feature type="signal peptide" evidence="1">
    <location>
        <begin position="1"/>
        <end position="27"/>
    </location>
</feature>